<protein>
    <submittedName>
        <fullName evidence="1">DUF1102 domain-containing protein</fullName>
    </submittedName>
</protein>
<dbReference type="Pfam" id="PF06510">
    <property type="entry name" value="DUF1102"/>
    <property type="match status" value="1"/>
</dbReference>
<accession>A0A3P3RDF4</accession>
<dbReference type="EMBL" id="RRCH01000014">
    <property type="protein sequence ID" value="RRJ31537.1"/>
    <property type="molecule type" value="Genomic_DNA"/>
</dbReference>
<evidence type="ECO:0000313" key="1">
    <source>
        <dbReference type="EMBL" id="RRJ31537.1"/>
    </source>
</evidence>
<dbReference type="InterPro" id="IPR009482">
    <property type="entry name" value="DUF1102"/>
</dbReference>
<organism evidence="1 2">
    <name type="scientific">Halocatena pleomorpha</name>
    <dbReference type="NCBI Taxonomy" id="1785090"/>
    <lineage>
        <taxon>Archaea</taxon>
        <taxon>Methanobacteriati</taxon>
        <taxon>Methanobacteriota</taxon>
        <taxon>Stenosarchaea group</taxon>
        <taxon>Halobacteria</taxon>
        <taxon>Halobacteriales</taxon>
        <taxon>Natronomonadaceae</taxon>
        <taxon>Halocatena</taxon>
    </lineage>
</organism>
<sequence>MYVPRGKLLALVMIVVAASLVTATGAFTSVQAERTAEVNVAGDANAYLGLIPYDGGNGHFAHENSKGELEIKFTKEKETEAGGQGVNPNSVTTFDNVFTIKNQGTQEVNVKVTEGKKDMITFYDSKNGNSLTDGKSVAPGETINVGVEIDASGKTKSSGKITEHITITAKKDGAARTATLPNASSS</sequence>
<reference evidence="1 2" key="1">
    <citation type="submission" date="2018-11" db="EMBL/GenBank/DDBJ databases">
        <title>Taxonoimc description of Halomarina strain SPP-AMP-1.</title>
        <authorList>
            <person name="Pal Y."/>
            <person name="Srinivasana K."/>
            <person name="Verma A."/>
            <person name="Kumar P."/>
        </authorList>
    </citation>
    <scope>NUCLEOTIDE SEQUENCE [LARGE SCALE GENOMIC DNA]</scope>
    <source>
        <strain evidence="1 2">SPP-AMP-1</strain>
    </source>
</reference>
<keyword evidence="2" id="KW-1185">Reference proteome</keyword>
<proteinExistence type="predicted"/>
<evidence type="ECO:0000313" key="2">
    <source>
        <dbReference type="Proteomes" id="UP000282322"/>
    </source>
</evidence>
<gene>
    <name evidence="1" type="ORF">EIK79_07440</name>
</gene>
<dbReference type="Proteomes" id="UP000282322">
    <property type="component" value="Unassembled WGS sequence"/>
</dbReference>
<comment type="caution">
    <text evidence="1">The sequence shown here is derived from an EMBL/GenBank/DDBJ whole genome shotgun (WGS) entry which is preliminary data.</text>
</comment>
<dbReference type="AlphaFoldDB" id="A0A3P3RDF4"/>
<name>A0A3P3RDF4_9EURY</name>